<feature type="transmembrane region" description="Helical" evidence="15">
    <location>
        <begin position="206"/>
        <end position="226"/>
    </location>
</feature>
<dbReference type="InterPro" id="IPR001757">
    <property type="entry name" value="P_typ_ATPase"/>
</dbReference>
<dbReference type="PANTHER" id="PTHR43520">
    <property type="entry name" value="ATP7, ISOFORM B"/>
    <property type="match status" value="1"/>
</dbReference>
<dbReference type="SUPFAM" id="SSF81653">
    <property type="entry name" value="Calcium ATPase, transduction domain A"/>
    <property type="match status" value="1"/>
</dbReference>
<dbReference type="FunFam" id="2.70.150.10:FF:000002">
    <property type="entry name" value="Copper-transporting ATPase 1, putative"/>
    <property type="match status" value="1"/>
</dbReference>
<feature type="transmembrane region" description="Helical" evidence="15">
    <location>
        <begin position="455"/>
        <end position="476"/>
    </location>
</feature>
<evidence type="ECO:0000256" key="1">
    <source>
        <dbReference type="ARBA" id="ARBA00004651"/>
    </source>
</evidence>
<evidence type="ECO:0000256" key="11">
    <source>
        <dbReference type="ARBA" id="ARBA00022967"/>
    </source>
</evidence>
<dbReference type="SUPFAM" id="SSF55008">
    <property type="entry name" value="HMA, heavy metal-associated domain"/>
    <property type="match status" value="1"/>
</dbReference>
<keyword evidence="9 15" id="KW-0067">ATP-binding</keyword>
<keyword evidence="5" id="KW-0597">Phosphoprotein</keyword>
<dbReference type="NCBIfam" id="TIGR01494">
    <property type="entry name" value="ATPase_P-type"/>
    <property type="match status" value="1"/>
</dbReference>
<keyword evidence="3" id="KW-0813">Transport</keyword>
<dbReference type="CDD" id="cd02079">
    <property type="entry name" value="P-type_ATPase_HM"/>
    <property type="match status" value="1"/>
</dbReference>
<dbReference type="NCBIfam" id="TIGR01511">
    <property type="entry name" value="ATPase-IB1_Cu"/>
    <property type="match status" value="1"/>
</dbReference>
<comment type="similarity">
    <text evidence="2 15">Belongs to the cation transport ATPase (P-type) (TC 3.A.3) family. Type IB subfamily.</text>
</comment>
<feature type="transmembrane region" description="Helical" evidence="15">
    <location>
        <begin position="809"/>
        <end position="827"/>
    </location>
</feature>
<dbReference type="PANTHER" id="PTHR43520:SF5">
    <property type="entry name" value="CATION-TRANSPORTING P-TYPE ATPASE-RELATED"/>
    <property type="match status" value="1"/>
</dbReference>
<dbReference type="PROSITE" id="PS00154">
    <property type="entry name" value="ATPASE_E1_E2"/>
    <property type="match status" value="1"/>
</dbReference>
<evidence type="ECO:0000256" key="10">
    <source>
        <dbReference type="ARBA" id="ARBA00022842"/>
    </source>
</evidence>
<keyword evidence="4 15" id="KW-1003">Cell membrane</keyword>
<dbReference type="Pfam" id="PF00403">
    <property type="entry name" value="HMA"/>
    <property type="match status" value="1"/>
</dbReference>
<evidence type="ECO:0000256" key="4">
    <source>
        <dbReference type="ARBA" id="ARBA00022475"/>
    </source>
</evidence>
<keyword evidence="12 15" id="KW-1133">Transmembrane helix</keyword>
<evidence type="ECO:0000256" key="2">
    <source>
        <dbReference type="ARBA" id="ARBA00006024"/>
    </source>
</evidence>
<dbReference type="GO" id="GO:0016887">
    <property type="term" value="F:ATP hydrolysis activity"/>
    <property type="evidence" value="ECO:0007669"/>
    <property type="project" value="InterPro"/>
</dbReference>
<feature type="transmembrane region" description="Helical" evidence="15">
    <location>
        <begin position="787"/>
        <end position="803"/>
    </location>
</feature>
<dbReference type="Proteomes" id="UP001302477">
    <property type="component" value="Chromosome"/>
</dbReference>
<evidence type="ECO:0000256" key="8">
    <source>
        <dbReference type="ARBA" id="ARBA00022741"/>
    </source>
</evidence>
<evidence type="ECO:0000259" key="16">
    <source>
        <dbReference type="PROSITE" id="PS50846"/>
    </source>
</evidence>
<dbReference type="KEGG" id="mpaf:R5R33_03215"/>
<dbReference type="SUPFAM" id="SSF56784">
    <property type="entry name" value="HAD-like"/>
    <property type="match status" value="1"/>
</dbReference>
<name>A0AAU0N1N8_9GAMM</name>
<evidence type="ECO:0000256" key="3">
    <source>
        <dbReference type="ARBA" id="ARBA00022448"/>
    </source>
</evidence>
<dbReference type="CDD" id="cd00371">
    <property type="entry name" value="HMA"/>
    <property type="match status" value="1"/>
</dbReference>
<dbReference type="AlphaFoldDB" id="A0AAU0N1N8"/>
<dbReference type="InterPro" id="IPR023214">
    <property type="entry name" value="HAD_sf"/>
</dbReference>
<dbReference type="GO" id="GO:0005524">
    <property type="term" value="F:ATP binding"/>
    <property type="evidence" value="ECO:0007669"/>
    <property type="project" value="UniProtKB-UniRule"/>
</dbReference>
<accession>A0AAU0N1N8</accession>
<keyword evidence="18" id="KW-1185">Reference proteome</keyword>
<keyword evidence="6 15" id="KW-0812">Transmembrane</keyword>
<dbReference type="Gene3D" id="2.70.150.10">
    <property type="entry name" value="Calcium-transporting ATPase, cytoplasmic transduction domain A"/>
    <property type="match status" value="1"/>
</dbReference>
<dbReference type="InterPro" id="IPR036412">
    <property type="entry name" value="HAD-like_sf"/>
</dbReference>
<dbReference type="GO" id="GO:0005507">
    <property type="term" value="F:copper ion binding"/>
    <property type="evidence" value="ECO:0007669"/>
    <property type="project" value="TreeGrafter"/>
</dbReference>
<dbReference type="Gene3D" id="3.40.1110.10">
    <property type="entry name" value="Calcium-transporting ATPase, cytoplasmic domain N"/>
    <property type="match status" value="1"/>
</dbReference>
<keyword evidence="7 15" id="KW-0479">Metal-binding</keyword>
<dbReference type="PROSITE" id="PS50846">
    <property type="entry name" value="HMA_2"/>
    <property type="match status" value="1"/>
</dbReference>
<feature type="transmembrane region" description="Helical" evidence="15">
    <location>
        <begin position="299"/>
        <end position="317"/>
    </location>
</feature>
<reference evidence="17 18" key="1">
    <citation type="submission" date="2023-10" db="EMBL/GenBank/DDBJ databases">
        <title>Description of Microbulbifer bruguierae sp. nov., isolated from the sediments of mangrove plant Bruguiera sexangula and comparative genomic analyses of the genus Microbulbifer.</title>
        <authorList>
            <person name="Long M."/>
        </authorList>
    </citation>
    <scope>NUCLEOTIDE SEQUENCE [LARGE SCALE GENOMIC DNA]</scope>
    <source>
        <strain evidence="17 18">SPO729</strain>
    </source>
</reference>
<dbReference type="GO" id="GO:0005886">
    <property type="term" value="C:plasma membrane"/>
    <property type="evidence" value="ECO:0007669"/>
    <property type="project" value="UniProtKB-SubCell"/>
</dbReference>
<dbReference type="PRINTS" id="PR00119">
    <property type="entry name" value="CATATPASE"/>
</dbReference>
<dbReference type="InterPro" id="IPR023299">
    <property type="entry name" value="ATPase_P-typ_cyto_dom_N"/>
</dbReference>
<organism evidence="17 18">
    <name type="scientific">Microbulbifer pacificus</name>
    <dbReference type="NCBI Taxonomy" id="407164"/>
    <lineage>
        <taxon>Bacteria</taxon>
        <taxon>Pseudomonadati</taxon>
        <taxon>Pseudomonadota</taxon>
        <taxon>Gammaproteobacteria</taxon>
        <taxon>Cellvibrionales</taxon>
        <taxon>Microbulbiferaceae</taxon>
        <taxon>Microbulbifer</taxon>
    </lineage>
</organism>
<evidence type="ECO:0000256" key="13">
    <source>
        <dbReference type="ARBA" id="ARBA00023065"/>
    </source>
</evidence>
<evidence type="ECO:0000256" key="7">
    <source>
        <dbReference type="ARBA" id="ARBA00022723"/>
    </source>
</evidence>
<dbReference type="InterPro" id="IPR023298">
    <property type="entry name" value="ATPase_P-typ_TM_dom_sf"/>
</dbReference>
<evidence type="ECO:0000256" key="5">
    <source>
        <dbReference type="ARBA" id="ARBA00022553"/>
    </source>
</evidence>
<sequence length="836" mass="88548">MTGSSATASTATPSRPETLATSADCYHCGLPVAEGSNYFVQIDGARRPMCCPGCEAVAGAIVAGGLDNFYRFREQSSQRPESAAQSDRWSAYDLPEVQGEFVRDFEPPGRTGQVGALKVSSLLVSGITCAACVWLIEKHLLGIPGVERVSVNASTHRAQVVFDPAQIPVSRLFAALATIGYRPAPATAANSERLILQERRAAMRRLGVAGLGTMQVMMFAIALYFGASKGIEREFEQFFRWVSLIVATPVVCYAAQPFFAAAWRALRSGQLVMDVPVSLAIGLAYGASVYATVFATGEVYFESISMFTFFLLLGRAVEMRARHRAGLASGGLAQLLPLAAQRLCVEGDGAVIKSVPVTALKVGERILLRAGDTIPVDGVVTDGASGVDESILTGESALQQKVVGSSVYAGSVNSDSSLTVEVTAAGKSTRLSAIEKLVERAQLDKPAQVALADRLAGRFIAAVLLIAVAAFVFWWQQAPERAFWIALSVLVVTCPCALSLATPAALAAATLRLQQLGLLVARGHVLETLPTLTRVIFDKTGTLTEGQPRLRAIVPLRTGVSDTDVREIAAALEAHSSHPLARAFQPWIGKRSARELRSVTGRGVSGICSGLNYRLGRADFVQEGFAGATSPLQVPSQPGQWLLLGDTVGPLAWLGLGDEVRESAATSVAQLQDEGLSAELLSGDQSAEVPRLAELTGIETFRAGASPEQKLARLQSLQAGGERLLMVGDGINDVPVLSGADVSVAMMSAADLAQSRADAILLQGDLRALPRAFALARKCRTIIRQNLAWAILYNLVALPLAFLGLVPPWAAAIGMSLSSLIVVVNALRLSRWQPAL</sequence>
<evidence type="ECO:0000313" key="17">
    <source>
        <dbReference type="EMBL" id="WOX06162.1"/>
    </source>
</evidence>
<evidence type="ECO:0000313" key="18">
    <source>
        <dbReference type="Proteomes" id="UP001302477"/>
    </source>
</evidence>
<dbReference type="InterPro" id="IPR006121">
    <property type="entry name" value="HMA_dom"/>
</dbReference>
<dbReference type="InterPro" id="IPR008250">
    <property type="entry name" value="ATPase_P-typ_transduc_dom_A_sf"/>
</dbReference>
<dbReference type="Pfam" id="PF00122">
    <property type="entry name" value="E1-E2_ATPase"/>
    <property type="match status" value="1"/>
</dbReference>
<gene>
    <name evidence="17" type="ORF">R5R33_03215</name>
</gene>
<protein>
    <submittedName>
        <fullName evidence="17">Heavy metal translocating P-type ATPase</fullName>
    </submittedName>
</protein>
<comment type="subcellular location">
    <subcellularLocation>
        <location evidence="1">Cell membrane</location>
        <topology evidence="1">Multi-pass membrane protein</topology>
    </subcellularLocation>
</comment>
<keyword evidence="13" id="KW-0406">Ion transport</keyword>
<dbReference type="Pfam" id="PF12156">
    <property type="entry name" value="ATPase-cat_bd"/>
    <property type="match status" value="1"/>
</dbReference>
<proteinExistence type="inferred from homology"/>
<evidence type="ECO:0000256" key="12">
    <source>
        <dbReference type="ARBA" id="ARBA00022989"/>
    </source>
</evidence>
<dbReference type="InterPro" id="IPR027256">
    <property type="entry name" value="P-typ_ATPase_IB"/>
</dbReference>
<feature type="transmembrane region" description="Helical" evidence="15">
    <location>
        <begin position="238"/>
        <end position="259"/>
    </location>
</feature>
<keyword evidence="10" id="KW-0460">Magnesium</keyword>
<dbReference type="GO" id="GO:0043682">
    <property type="term" value="F:P-type divalent copper transporter activity"/>
    <property type="evidence" value="ECO:0007669"/>
    <property type="project" value="TreeGrafter"/>
</dbReference>
<dbReference type="SUPFAM" id="SSF81665">
    <property type="entry name" value="Calcium ATPase, transmembrane domain M"/>
    <property type="match status" value="1"/>
</dbReference>
<dbReference type="InterPro" id="IPR036163">
    <property type="entry name" value="HMA_dom_sf"/>
</dbReference>
<keyword evidence="8 15" id="KW-0547">Nucleotide-binding</keyword>
<dbReference type="Gene3D" id="3.30.70.100">
    <property type="match status" value="1"/>
</dbReference>
<dbReference type="RefSeq" id="WP_318954620.1">
    <property type="nucleotide sequence ID" value="NZ_CP137555.1"/>
</dbReference>
<dbReference type="InterPro" id="IPR059000">
    <property type="entry name" value="ATPase_P-type_domA"/>
</dbReference>
<evidence type="ECO:0000256" key="14">
    <source>
        <dbReference type="ARBA" id="ARBA00023136"/>
    </source>
</evidence>
<dbReference type="Pfam" id="PF00702">
    <property type="entry name" value="Hydrolase"/>
    <property type="match status" value="1"/>
</dbReference>
<feature type="domain" description="HMA" evidence="16">
    <location>
        <begin position="118"/>
        <end position="184"/>
    </location>
</feature>
<dbReference type="NCBIfam" id="TIGR01525">
    <property type="entry name" value="ATPase-IB_hvy"/>
    <property type="match status" value="1"/>
</dbReference>
<dbReference type="PRINTS" id="PR00943">
    <property type="entry name" value="CUATPASE"/>
</dbReference>
<feature type="transmembrane region" description="Helical" evidence="15">
    <location>
        <begin position="482"/>
        <end position="509"/>
    </location>
</feature>
<evidence type="ECO:0000256" key="9">
    <source>
        <dbReference type="ARBA" id="ARBA00022840"/>
    </source>
</evidence>
<dbReference type="GO" id="GO:0055070">
    <property type="term" value="P:copper ion homeostasis"/>
    <property type="evidence" value="ECO:0007669"/>
    <property type="project" value="TreeGrafter"/>
</dbReference>
<dbReference type="Gene3D" id="3.40.50.1000">
    <property type="entry name" value="HAD superfamily/HAD-like"/>
    <property type="match status" value="1"/>
</dbReference>
<evidence type="ECO:0000256" key="6">
    <source>
        <dbReference type="ARBA" id="ARBA00022692"/>
    </source>
</evidence>
<dbReference type="EMBL" id="CP137555">
    <property type="protein sequence ID" value="WOX06162.1"/>
    <property type="molecule type" value="Genomic_DNA"/>
</dbReference>
<dbReference type="InterPro" id="IPR021993">
    <property type="entry name" value="ATPase-cat-bd"/>
</dbReference>
<keyword evidence="14 15" id="KW-0472">Membrane</keyword>
<evidence type="ECO:0000256" key="15">
    <source>
        <dbReference type="RuleBase" id="RU362081"/>
    </source>
</evidence>
<dbReference type="InterPro" id="IPR018303">
    <property type="entry name" value="ATPase_P-typ_P_site"/>
</dbReference>
<keyword evidence="11" id="KW-1278">Translocase</keyword>